<dbReference type="PANTHER" id="PTHR13163">
    <property type="entry name" value="SPINAL CORD EXPRESSION PROTEIN 4"/>
    <property type="match status" value="1"/>
</dbReference>
<reference evidence="15" key="1">
    <citation type="submission" date="2021-01" db="UniProtKB">
        <authorList>
            <consortium name="EnsemblMetazoa"/>
        </authorList>
    </citation>
    <scope>IDENTIFICATION</scope>
</reference>
<evidence type="ECO:0000256" key="7">
    <source>
        <dbReference type="ARBA" id="ARBA00022989"/>
    </source>
</evidence>
<evidence type="ECO:0000313" key="16">
    <source>
        <dbReference type="Proteomes" id="UP000594260"/>
    </source>
</evidence>
<keyword evidence="6" id="KW-0256">Endoplasmic reticulum</keyword>
<dbReference type="GO" id="GO:0051131">
    <property type="term" value="P:chaperone-mediated protein complex assembly"/>
    <property type="evidence" value="ECO:0007669"/>
    <property type="project" value="TreeGrafter"/>
</dbReference>
<dbReference type="GO" id="GO:0005778">
    <property type="term" value="C:peroxisomal membrane"/>
    <property type="evidence" value="ECO:0007669"/>
    <property type="project" value="UniProtKB-SubCell"/>
</dbReference>
<dbReference type="AlphaFoldDB" id="A0A7M7J505"/>
<keyword evidence="5 14" id="KW-0812">Transmembrane</keyword>
<dbReference type="GO" id="GO:0005789">
    <property type="term" value="C:endoplasmic reticulum membrane"/>
    <property type="evidence" value="ECO:0007669"/>
    <property type="project" value="UniProtKB-SubCell"/>
</dbReference>
<evidence type="ECO:0000256" key="13">
    <source>
        <dbReference type="SAM" id="MobiDB-lite"/>
    </source>
</evidence>
<name>A0A7M7J505_VARDE</name>
<dbReference type="InParanoid" id="A0A7M7J505"/>
<dbReference type="InterPro" id="IPR040399">
    <property type="entry name" value="TMEM35A/B"/>
</dbReference>
<evidence type="ECO:0000256" key="9">
    <source>
        <dbReference type="ARBA" id="ARBA00023140"/>
    </source>
</evidence>
<accession>A0A7M7J505</accession>
<dbReference type="EnsemblMetazoa" id="XM_022791223">
    <property type="protein sequence ID" value="XP_022646958"/>
    <property type="gene ID" value="LOC111244287"/>
</dbReference>
<evidence type="ECO:0000256" key="11">
    <source>
        <dbReference type="ARBA" id="ARBA00023329"/>
    </source>
</evidence>
<proteinExistence type="inferred from homology"/>
<dbReference type="OrthoDB" id="432685at2759"/>
<comment type="subcellular location">
    <subcellularLocation>
        <location evidence="2">Cytoplasmic vesicle</location>
    </subcellularLocation>
    <subcellularLocation>
        <location evidence="1">Endoplasmic reticulum membrane</location>
        <topology evidence="1">Multi-pass membrane protein</topology>
    </subcellularLocation>
    <subcellularLocation>
        <location evidence="3">Peroxisome membrane</location>
        <topology evidence="3">Multi-pass membrane protein</topology>
    </subcellularLocation>
</comment>
<dbReference type="RefSeq" id="XP_022646958.1">
    <property type="nucleotide sequence ID" value="XM_022791223.1"/>
</dbReference>
<dbReference type="GO" id="GO:2000010">
    <property type="term" value="P:positive regulation of protein localization to cell surface"/>
    <property type="evidence" value="ECO:0007669"/>
    <property type="project" value="TreeGrafter"/>
</dbReference>
<dbReference type="GeneID" id="111244287"/>
<dbReference type="FunCoup" id="A0A7M7J505">
    <property type="interactions" value="189"/>
</dbReference>
<feature type="compositionally biased region" description="Basic residues" evidence="13">
    <location>
        <begin position="204"/>
        <end position="214"/>
    </location>
</feature>
<feature type="region of interest" description="Disordered" evidence="13">
    <location>
        <begin position="167"/>
        <end position="214"/>
    </location>
</feature>
<keyword evidence="7 14" id="KW-1133">Transmembrane helix</keyword>
<keyword evidence="9" id="KW-0576">Peroxisome</keyword>
<feature type="transmembrane region" description="Helical" evidence="14">
    <location>
        <begin position="63"/>
        <end position="82"/>
    </location>
</feature>
<evidence type="ECO:0000256" key="14">
    <source>
        <dbReference type="SAM" id="Phobius"/>
    </source>
</evidence>
<keyword evidence="10" id="KW-0143">Chaperone</keyword>
<evidence type="ECO:0000256" key="5">
    <source>
        <dbReference type="ARBA" id="ARBA00022692"/>
    </source>
</evidence>
<evidence type="ECO:0000256" key="12">
    <source>
        <dbReference type="ARBA" id="ARBA00024424"/>
    </source>
</evidence>
<comment type="similarity">
    <text evidence="4">Belongs to the DoxX family.</text>
</comment>
<feature type="transmembrane region" description="Helical" evidence="14">
    <location>
        <begin position="114"/>
        <end position="135"/>
    </location>
</feature>
<dbReference type="Pfam" id="PF13564">
    <property type="entry name" value="DoxX_2"/>
    <property type="match status" value="1"/>
</dbReference>
<evidence type="ECO:0000256" key="3">
    <source>
        <dbReference type="ARBA" id="ARBA00004585"/>
    </source>
</evidence>
<keyword evidence="8 14" id="KW-0472">Membrane</keyword>
<evidence type="ECO:0000256" key="10">
    <source>
        <dbReference type="ARBA" id="ARBA00023186"/>
    </source>
</evidence>
<feature type="transmembrane region" description="Helical" evidence="14">
    <location>
        <begin position="6"/>
        <end position="26"/>
    </location>
</feature>
<dbReference type="OMA" id="YQTSRRE"/>
<evidence type="ECO:0000256" key="8">
    <source>
        <dbReference type="ARBA" id="ARBA00023136"/>
    </source>
</evidence>
<evidence type="ECO:0000256" key="1">
    <source>
        <dbReference type="ARBA" id="ARBA00004477"/>
    </source>
</evidence>
<sequence>MAKSIVLTTLSVFMGLFFVFVGSMKITPNINREMHREIRRNFVQYAKVFPSAVLFALKISPKWLRLIVGWVEVCCGTTLLLIPGHVKQLVNLILLVLCLGAVYTHAMLKDPFERMAPALFFTLLLGCRLVVFYQVRKRELKAAEKLMERHRQEDDLRQKQDVLRRMQEGPWTQAGVQPGHGGAQGPGTSADGTVPKDVAPRDSKKNKKKGKKED</sequence>
<evidence type="ECO:0000313" key="15">
    <source>
        <dbReference type="EnsemblMetazoa" id="XP_022646958"/>
    </source>
</evidence>
<evidence type="ECO:0000256" key="2">
    <source>
        <dbReference type="ARBA" id="ARBA00004541"/>
    </source>
</evidence>
<organism evidence="15 16">
    <name type="scientific">Varroa destructor</name>
    <name type="common">Honeybee mite</name>
    <dbReference type="NCBI Taxonomy" id="109461"/>
    <lineage>
        <taxon>Eukaryota</taxon>
        <taxon>Metazoa</taxon>
        <taxon>Ecdysozoa</taxon>
        <taxon>Arthropoda</taxon>
        <taxon>Chelicerata</taxon>
        <taxon>Arachnida</taxon>
        <taxon>Acari</taxon>
        <taxon>Parasitiformes</taxon>
        <taxon>Mesostigmata</taxon>
        <taxon>Gamasina</taxon>
        <taxon>Dermanyssoidea</taxon>
        <taxon>Varroidae</taxon>
        <taxon>Varroa</taxon>
    </lineage>
</organism>
<dbReference type="PANTHER" id="PTHR13163:SF0">
    <property type="entry name" value="NOVEL ACETYLCHOLINE RECEPTOR CHAPERONE"/>
    <property type="match status" value="1"/>
</dbReference>
<dbReference type="Proteomes" id="UP000594260">
    <property type="component" value="Unplaced"/>
</dbReference>
<evidence type="ECO:0000256" key="4">
    <source>
        <dbReference type="ARBA" id="ARBA00006679"/>
    </source>
</evidence>
<keyword evidence="11" id="KW-0968">Cytoplasmic vesicle</keyword>
<feature type="transmembrane region" description="Helical" evidence="14">
    <location>
        <begin position="38"/>
        <end position="57"/>
    </location>
</feature>
<protein>
    <recommendedName>
        <fullName evidence="12">Novel acetylcholine receptor chaperone</fullName>
    </recommendedName>
</protein>
<dbReference type="GO" id="GO:0031410">
    <property type="term" value="C:cytoplasmic vesicle"/>
    <property type="evidence" value="ECO:0007669"/>
    <property type="project" value="UniProtKB-SubCell"/>
</dbReference>
<feature type="transmembrane region" description="Helical" evidence="14">
    <location>
        <begin position="89"/>
        <end position="108"/>
    </location>
</feature>
<evidence type="ECO:0000256" key="6">
    <source>
        <dbReference type="ARBA" id="ARBA00022824"/>
    </source>
</evidence>
<dbReference type="InterPro" id="IPR032808">
    <property type="entry name" value="DoxX"/>
</dbReference>
<dbReference type="KEGG" id="vde:111244287"/>
<keyword evidence="16" id="KW-1185">Reference proteome</keyword>